<dbReference type="SUPFAM" id="SSF57903">
    <property type="entry name" value="FYVE/PHD zinc finger"/>
    <property type="match status" value="1"/>
</dbReference>
<dbReference type="Gene3D" id="3.30.530.20">
    <property type="match status" value="1"/>
</dbReference>
<dbReference type="PROSITE" id="PS50178">
    <property type="entry name" value="ZF_FYVE"/>
    <property type="match status" value="1"/>
</dbReference>
<gene>
    <name evidence="6" type="ORF">N0F65_000250</name>
</gene>
<keyword evidence="3" id="KW-0862">Zinc</keyword>
<evidence type="ECO:0000313" key="7">
    <source>
        <dbReference type="Proteomes" id="UP001146120"/>
    </source>
</evidence>
<dbReference type="InterPro" id="IPR023393">
    <property type="entry name" value="START-like_dom_sf"/>
</dbReference>
<dbReference type="CDD" id="cd00065">
    <property type="entry name" value="FYVE_like_SF"/>
    <property type="match status" value="1"/>
</dbReference>
<dbReference type="EMBL" id="DAKRPA010000037">
    <property type="protein sequence ID" value="DBA02003.1"/>
    <property type="molecule type" value="Genomic_DNA"/>
</dbReference>
<evidence type="ECO:0000259" key="5">
    <source>
        <dbReference type="PROSITE" id="PS50178"/>
    </source>
</evidence>
<keyword evidence="1" id="KW-0479">Metal-binding</keyword>
<sequence length="569" mass="62822">MPLRFPLPPGYFPKVDMSDDNVQYYKNLVTDLVRETRRDYDRFVKEQRKNVDSGMWKKEKSKERLHVYRRRPQFKQQQTGLYSENTISASTGSYSGSECSNDGSVYASNLPPHLRPRNTAQSRVSSVSSSVDSLDDDLAESKRLLTPMVMGVGVMDGTLDDVIYGLHIASTADMKRMNTFHNDDSVIDCAVLATVKENKSTFLGLKWQLNRTFGGNRDMCYLEFVGISTDSKGKRYGYHVMESVQLPTCPPFEDKSIVRTNMSFCYLFKESEPGSLEVFLQGAFDSSADALTAGGVGDSRSAMDMLMSVDKAVKSAEMKKLAALVTKQQNAPPKRQDMSHCAICRSKSSFMSSHLLCQGCGDVICKKCKVTKIILNSKGKVKVSCCKICLVNVANNSPLEGEKAAPLVERALSQQTVKKQVSMSRDIVPKLARGSTNSSTAATDYSSSMSSYQSSSISSSYSDIEEVYSPGYLAHQSSNQTMMMAERKMPAVMETSSAQYGMTMHAGNNPAYDRYMAPPSAPMRTAGSAGGHQHASRAGLYNQMLELQMAAEKAYTMANQNAAMMQQRQ</sequence>
<comment type="caution">
    <text evidence="6">The sequence shown here is derived from an EMBL/GenBank/DDBJ whole genome shotgun (WGS) entry which is preliminary data.</text>
</comment>
<dbReference type="Gene3D" id="3.30.40.10">
    <property type="entry name" value="Zinc/RING finger domain, C3HC4 (zinc finger)"/>
    <property type="match status" value="1"/>
</dbReference>
<dbReference type="Proteomes" id="UP001146120">
    <property type="component" value="Unassembled WGS sequence"/>
</dbReference>
<evidence type="ECO:0000313" key="6">
    <source>
        <dbReference type="EMBL" id="DBA02003.1"/>
    </source>
</evidence>
<dbReference type="AlphaFoldDB" id="A0AAV2Z4X2"/>
<accession>A0AAV2Z4X2</accession>
<organism evidence="6 7">
    <name type="scientific">Lagenidium giganteum</name>
    <dbReference type="NCBI Taxonomy" id="4803"/>
    <lineage>
        <taxon>Eukaryota</taxon>
        <taxon>Sar</taxon>
        <taxon>Stramenopiles</taxon>
        <taxon>Oomycota</taxon>
        <taxon>Peronosporomycetes</taxon>
        <taxon>Pythiales</taxon>
        <taxon>Pythiaceae</taxon>
    </lineage>
</organism>
<keyword evidence="7" id="KW-1185">Reference proteome</keyword>
<dbReference type="InterPro" id="IPR017455">
    <property type="entry name" value="Znf_FYVE-rel"/>
</dbReference>
<protein>
    <recommendedName>
        <fullName evidence="5">FYVE-type domain-containing protein</fullName>
    </recommendedName>
</protein>
<reference evidence="6" key="2">
    <citation type="journal article" date="2023" name="Microbiol Resour">
        <title>Decontamination and Annotation of the Draft Genome Sequence of the Oomycete Lagenidium giganteum ARSEF 373.</title>
        <authorList>
            <person name="Morgan W.R."/>
            <person name="Tartar A."/>
        </authorList>
    </citation>
    <scope>NUCLEOTIDE SEQUENCE</scope>
    <source>
        <strain evidence="6">ARSEF 373</strain>
    </source>
</reference>
<reference evidence="6" key="1">
    <citation type="submission" date="2022-11" db="EMBL/GenBank/DDBJ databases">
        <authorList>
            <person name="Morgan W.R."/>
            <person name="Tartar A."/>
        </authorList>
    </citation>
    <scope>NUCLEOTIDE SEQUENCE</scope>
    <source>
        <strain evidence="6">ARSEF 373</strain>
    </source>
</reference>
<proteinExistence type="predicted"/>
<dbReference type="InterPro" id="IPR013083">
    <property type="entry name" value="Znf_RING/FYVE/PHD"/>
</dbReference>
<dbReference type="InterPro" id="IPR011011">
    <property type="entry name" value="Znf_FYVE_PHD"/>
</dbReference>
<evidence type="ECO:0000256" key="1">
    <source>
        <dbReference type="ARBA" id="ARBA00022723"/>
    </source>
</evidence>
<keyword evidence="2 4" id="KW-0863">Zinc-finger</keyword>
<feature type="domain" description="FYVE-type" evidence="5">
    <location>
        <begin position="335"/>
        <end position="394"/>
    </location>
</feature>
<evidence type="ECO:0000256" key="2">
    <source>
        <dbReference type="ARBA" id="ARBA00022771"/>
    </source>
</evidence>
<dbReference type="GO" id="GO:0008270">
    <property type="term" value="F:zinc ion binding"/>
    <property type="evidence" value="ECO:0007669"/>
    <property type="project" value="UniProtKB-KW"/>
</dbReference>
<dbReference type="PANTHER" id="PTHR13510:SF44">
    <property type="entry name" value="RABENOSYN-5"/>
    <property type="match status" value="1"/>
</dbReference>
<name>A0AAV2Z4X2_9STRA</name>
<dbReference type="InterPro" id="IPR052727">
    <property type="entry name" value="Rab4/Rab5_effector"/>
</dbReference>
<evidence type="ECO:0000256" key="3">
    <source>
        <dbReference type="ARBA" id="ARBA00022833"/>
    </source>
</evidence>
<evidence type="ECO:0000256" key="4">
    <source>
        <dbReference type="PROSITE-ProRule" id="PRU00091"/>
    </source>
</evidence>
<dbReference type="PANTHER" id="PTHR13510">
    <property type="entry name" value="FYVE-FINGER-CONTAINING RAB5 EFFECTOR PROTEIN RABENOSYN-5-RELATED"/>
    <property type="match status" value="1"/>
</dbReference>